<dbReference type="PANTHER" id="PTHR33048">
    <property type="entry name" value="PTH11-LIKE INTEGRAL MEMBRANE PROTEIN (AFU_ORTHOLOGUE AFUA_5G11245)"/>
    <property type="match status" value="1"/>
</dbReference>
<dbReference type="Proteomes" id="UP000799440">
    <property type="component" value="Unassembled WGS sequence"/>
</dbReference>
<sequence length="438" mass="47832">MASPAGDRVNVVVLSFTLLAGTTVFSRLYTRILVLRRWRCEDVFIACAIASSIGLAIAVGIQTQHNLGAQTPTLSPGDIIKSQKALWTSILFHNLTLTFTRLSLLLHYLRIFTSRRSHIICIIGICIILAHGVAALFSSVFLCMPVSFFWDNSIVGGKCLSWFAVWFSNASIDVLENCFLIFVPMPMLRSLEIPRAHKKALGAVFALGGIVCIISVVRLQSLLAISSSTDPSPQNASLAALSAVEANAGIIVACLPSLHPVLTFFWPKIFPPSYRLPRKHQADNKQRHAEEQHMKPPYTPRTWTHAPSPSSWYKTHTHTRNTSANTSTPSRTHAPLNKAHSRNTSNNTNTTFTSNRSLPHPTVARTGTGTLIHGPPRQVHIRSGSRRVSLGSVPSLPGLPTGMAFIGSLERMSGSTQRPSTARSAVDKKLPVTPFPVC</sequence>
<dbReference type="AlphaFoldDB" id="A0A6A6V961"/>
<feature type="transmembrane region" description="Helical" evidence="7">
    <location>
        <begin position="119"/>
        <end position="150"/>
    </location>
</feature>
<dbReference type="InterPro" id="IPR049326">
    <property type="entry name" value="Rhodopsin_dom_fungi"/>
</dbReference>
<feature type="domain" description="Rhodopsin" evidence="8">
    <location>
        <begin position="27"/>
        <end position="262"/>
    </location>
</feature>
<keyword evidence="4 7" id="KW-0472">Membrane</keyword>
<feature type="transmembrane region" description="Helical" evidence="7">
    <location>
        <begin position="85"/>
        <end position="107"/>
    </location>
</feature>
<accession>A0A6A6V961</accession>
<dbReference type="InterPro" id="IPR052337">
    <property type="entry name" value="SAT4-like"/>
</dbReference>
<evidence type="ECO:0000256" key="2">
    <source>
        <dbReference type="ARBA" id="ARBA00022692"/>
    </source>
</evidence>
<gene>
    <name evidence="9" type="ORF">M011DRAFT_446424</name>
</gene>
<dbReference type="EMBL" id="MU006580">
    <property type="protein sequence ID" value="KAF2745831.1"/>
    <property type="molecule type" value="Genomic_DNA"/>
</dbReference>
<evidence type="ECO:0000256" key="1">
    <source>
        <dbReference type="ARBA" id="ARBA00004141"/>
    </source>
</evidence>
<evidence type="ECO:0000313" key="10">
    <source>
        <dbReference type="Proteomes" id="UP000799440"/>
    </source>
</evidence>
<dbReference type="GO" id="GO:0016020">
    <property type="term" value="C:membrane"/>
    <property type="evidence" value="ECO:0007669"/>
    <property type="project" value="UniProtKB-SubCell"/>
</dbReference>
<feature type="compositionally biased region" description="Basic and acidic residues" evidence="6">
    <location>
        <begin position="280"/>
        <end position="294"/>
    </location>
</feature>
<evidence type="ECO:0000256" key="4">
    <source>
        <dbReference type="ARBA" id="ARBA00023136"/>
    </source>
</evidence>
<protein>
    <recommendedName>
        <fullName evidence="8">Rhodopsin domain-containing protein</fullName>
    </recommendedName>
</protein>
<comment type="subcellular location">
    <subcellularLocation>
        <location evidence="1">Membrane</location>
        <topology evidence="1">Multi-pass membrane protein</topology>
    </subcellularLocation>
</comment>
<name>A0A6A6V961_9PLEO</name>
<feature type="transmembrane region" description="Helical" evidence="7">
    <location>
        <begin position="42"/>
        <end position="65"/>
    </location>
</feature>
<feature type="compositionally biased region" description="Polar residues" evidence="6">
    <location>
        <begin position="301"/>
        <end position="331"/>
    </location>
</feature>
<feature type="transmembrane region" description="Helical" evidence="7">
    <location>
        <begin position="12"/>
        <end position="30"/>
    </location>
</feature>
<feature type="compositionally biased region" description="Polar residues" evidence="6">
    <location>
        <begin position="413"/>
        <end position="423"/>
    </location>
</feature>
<keyword evidence="10" id="KW-1185">Reference proteome</keyword>
<evidence type="ECO:0000313" key="9">
    <source>
        <dbReference type="EMBL" id="KAF2745831.1"/>
    </source>
</evidence>
<feature type="compositionally biased region" description="Low complexity" evidence="6">
    <location>
        <begin position="342"/>
        <end position="357"/>
    </location>
</feature>
<keyword evidence="3 7" id="KW-1133">Transmembrane helix</keyword>
<feature type="transmembrane region" description="Helical" evidence="7">
    <location>
        <begin position="162"/>
        <end position="183"/>
    </location>
</feature>
<comment type="similarity">
    <text evidence="5">Belongs to the SAT4 family.</text>
</comment>
<keyword evidence="2 7" id="KW-0812">Transmembrane</keyword>
<dbReference type="OrthoDB" id="444631at2759"/>
<feature type="region of interest" description="Disordered" evidence="6">
    <location>
        <begin position="412"/>
        <end position="438"/>
    </location>
</feature>
<dbReference type="PANTHER" id="PTHR33048:SF47">
    <property type="entry name" value="INTEGRAL MEMBRANE PROTEIN-RELATED"/>
    <property type="match status" value="1"/>
</dbReference>
<evidence type="ECO:0000256" key="6">
    <source>
        <dbReference type="SAM" id="MobiDB-lite"/>
    </source>
</evidence>
<evidence type="ECO:0000256" key="7">
    <source>
        <dbReference type="SAM" id="Phobius"/>
    </source>
</evidence>
<feature type="transmembrane region" description="Helical" evidence="7">
    <location>
        <begin position="204"/>
        <end position="226"/>
    </location>
</feature>
<dbReference type="Pfam" id="PF20684">
    <property type="entry name" value="Fung_rhodopsin"/>
    <property type="match status" value="1"/>
</dbReference>
<evidence type="ECO:0000256" key="3">
    <source>
        <dbReference type="ARBA" id="ARBA00022989"/>
    </source>
</evidence>
<organism evidence="9 10">
    <name type="scientific">Sporormia fimetaria CBS 119925</name>
    <dbReference type="NCBI Taxonomy" id="1340428"/>
    <lineage>
        <taxon>Eukaryota</taxon>
        <taxon>Fungi</taxon>
        <taxon>Dikarya</taxon>
        <taxon>Ascomycota</taxon>
        <taxon>Pezizomycotina</taxon>
        <taxon>Dothideomycetes</taxon>
        <taxon>Pleosporomycetidae</taxon>
        <taxon>Pleosporales</taxon>
        <taxon>Sporormiaceae</taxon>
        <taxon>Sporormia</taxon>
    </lineage>
</organism>
<evidence type="ECO:0000256" key="5">
    <source>
        <dbReference type="ARBA" id="ARBA00038359"/>
    </source>
</evidence>
<evidence type="ECO:0000259" key="8">
    <source>
        <dbReference type="Pfam" id="PF20684"/>
    </source>
</evidence>
<proteinExistence type="inferred from homology"/>
<feature type="region of interest" description="Disordered" evidence="6">
    <location>
        <begin position="278"/>
        <end position="378"/>
    </location>
</feature>
<reference evidence="9" key="1">
    <citation type="journal article" date="2020" name="Stud. Mycol.">
        <title>101 Dothideomycetes genomes: a test case for predicting lifestyles and emergence of pathogens.</title>
        <authorList>
            <person name="Haridas S."/>
            <person name="Albert R."/>
            <person name="Binder M."/>
            <person name="Bloem J."/>
            <person name="Labutti K."/>
            <person name="Salamov A."/>
            <person name="Andreopoulos B."/>
            <person name="Baker S."/>
            <person name="Barry K."/>
            <person name="Bills G."/>
            <person name="Bluhm B."/>
            <person name="Cannon C."/>
            <person name="Castanera R."/>
            <person name="Culley D."/>
            <person name="Daum C."/>
            <person name="Ezra D."/>
            <person name="Gonzalez J."/>
            <person name="Henrissat B."/>
            <person name="Kuo A."/>
            <person name="Liang C."/>
            <person name="Lipzen A."/>
            <person name="Lutzoni F."/>
            <person name="Magnuson J."/>
            <person name="Mondo S."/>
            <person name="Nolan M."/>
            <person name="Ohm R."/>
            <person name="Pangilinan J."/>
            <person name="Park H.-J."/>
            <person name="Ramirez L."/>
            <person name="Alfaro M."/>
            <person name="Sun H."/>
            <person name="Tritt A."/>
            <person name="Yoshinaga Y."/>
            <person name="Zwiers L.-H."/>
            <person name="Turgeon B."/>
            <person name="Goodwin S."/>
            <person name="Spatafora J."/>
            <person name="Crous P."/>
            <person name="Grigoriev I."/>
        </authorList>
    </citation>
    <scope>NUCLEOTIDE SEQUENCE</scope>
    <source>
        <strain evidence="9">CBS 119925</strain>
    </source>
</reference>